<protein>
    <recommendedName>
        <fullName evidence="2">C2H2-type domain-containing protein</fullName>
    </recommendedName>
</protein>
<dbReference type="AlphaFoldDB" id="A0A834YQ96"/>
<dbReference type="PANTHER" id="PTHR21385">
    <property type="entry name" value="ZINC FINGER PROTEIN-RELATED"/>
    <property type="match status" value="1"/>
</dbReference>
<reference evidence="3 4" key="1">
    <citation type="submission" date="2020-04" db="EMBL/GenBank/DDBJ databases">
        <title>Plant Genome Project.</title>
        <authorList>
            <person name="Zhang R.-G."/>
        </authorList>
    </citation>
    <scope>NUCLEOTIDE SEQUENCE [LARGE SCALE GENOMIC DNA]</scope>
    <source>
        <strain evidence="3">YNK0</strain>
        <tissue evidence="3">Leaf</tissue>
    </source>
</reference>
<dbReference type="PANTHER" id="PTHR21385:SF0">
    <property type="entry name" value="RE51073P"/>
    <property type="match status" value="1"/>
</dbReference>
<evidence type="ECO:0000313" key="3">
    <source>
        <dbReference type="EMBL" id="KAF8390578.1"/>
    </source>
</evidence>
<keyword evidence="1" id="KW-0812">Transmembrane</keyword>
<feature type="transmembrane region" description="Helical" evidence="1">
    <location>
        <begin position="210"/>
        <end position="235"/>
    </location>
</feature>
<accession>A0A834YQ96</accession>
<dbReference type="OMA" id="IVEAYIM"/>
<feature type="domain" description="C2H2-type" evidence="2">
    <location>
        <begin position="98"/>
        <end position="119"/>
    </location>
</feature>
<dbReference type="OrthoDB" id="4507at2759"/>
<dbReference type="EMBL" id="JABCRI010000018">
    <property type="protein sequence ID" value="KAF8390578.1"/>
    <property type="molecule type" value="Genomic_DNA"/>
</dbReference>
<evidence type="ECO:0000256" key="1">
    <source>
        <dbReference type="SAM" id="Phobius"/>
    </source>
</evidence>
<dbReference type="InterPro" id="IPR013087">
    <property type="entry name" value="Znf_C2H2_type"/>
</dbReference>
<dbReference type="PROSITE" id="PS00028">
    <property type="entry name" value="ZINC_FINGER_C2H2_1"/>
    <property type="match status" value="1"/>
</dbReference>
<keyword evidence="1" id="KW-1133">Transmembrane helix</keyword>
<proteinExistence type="predicted"/>
<comment type="caution">
    <text evidence="3">The sequence shown here is derived from an EMBL/GenBank/DDBJ whole genome shotgun (WGS) entry which is preliminary data.</text>
</comment>
<gene>
    <name evidence="3" type="ORF">HHK36_025105</name>
</gene>
<name>A0A834YQ96_TETSI</name>
<feature type="transmembrane region" description="Helical" evidence="1">
    <location>
        <begin position="172"/>
        <end position="198"/>
    </location>
</feature>
<keyword evidence="4" id="KW-1185">Reference proteome</keyword>
<dbReference type="Proteomes" id="UP000655225">
    <property type="component" value="Unassembled WGS sequence"/>
</dbReference>
<keyword evidence="1" id="KW-0472">Membrane</keyword>
<evidence type="ECO:0000259" key="2">
    <source>
        <dbReference type="PROSITE" id="PS00028"/>
    </source>
</evidence>
<sequence length="311" mass="35777">MQQSGRASSISSPLQINQEFKDSVAARTLKQEQEHAHEVHCSRERSRAAWKIVEEYLMPFVEQEQYRILSRCRLHPDNDLFRDQEQHKIHVDIDEWRCGYCRKSFLAEKFIDQHFDNRHYNLLNVSHSKCLADLCGALHCDLVMDSKLPKTKCNPAAAARNRLICEVASTTISLALTIPVFFFAYISPFLCRALLIIVFPSTRDLLQAVFMVQFPFPFLHIVEAYIMFIVMQLWLPPDSIVLAELFLRQFCDAHTCTGGRKPFSRGGRVKFTFTSYFDSLDALGKLKYTVQFSTRIDVTALQGGQDVSLPD</sequence>
<evidence type="ECO:0000313" key="4">
    <source>
        <dbReference type="Proteomes" id="UP000655225"/>
    </source>
</evidence>
<organism evidence="3 4">
    <name type="scientific">Tetracentron sinense</name>
    <name type="common">Spur-leaf</name>
    <dbReference type="NCBI Taxonomy" id="13715"/>
    <lineage>
        <taxon>Eukaryota</taxon>
        <taxon>Viridiplantae</taxon>
        <taxon>Streptophyta</taxon>
        <taxon>Embryophyta</taxon>
        <taxon>Tracheophyta</taxon>
        <taxon>Spermatophyta</taxon>
        <taxon>Magnoliopsida</taxon>
        <taxon>Trochodendrales</taxon>
        <taxon>Trochodendraceae</taxon>
        <taxon>Tetracentron</taxon>
    </lineage>
</organism>